<dbReference type="GO" id="GO:0004519">
    <property type="term" value="F:endonuclease activity"/>
    <property type="evidence" value="ECO:0007669"/>
    <property type="project" value="UniProtKB-KW"/>
</dbReference>
<keyword evidence="10" id="KW-1185">Reference proteome</keyword>
<keyword evidence="4" id="KW-0378">Hydrolase</keyword>
<dbReference type="Gene3D" id="3.30.420.10">
    <property type="entry name" value="Ribonuclease H-like superfamily/Ribonuclease H"/>
    <property type="match status" value="1"/>
</dbReference>
<keyword evidence="1" id="KW-0808">Transferase</keyword>
<comment type="caution">
    <text evidence="9">The sequence shown here is derived from an EMBL/GenBank/DDBJ whole genome shotgun (WGS) entry which is preliminary data.</text>
</comment>
<protein>
    <recommendedName>
        <fullName evidence="11">Endonuclease</fullName>
    </recommendedName>
</protein>
<evidence type="ECO:0000313" key="10">
    <source>
        <dbReference type="Proteomes" id="UP000471633"/>
    </source>
</evidence>
<dbReference type="CTD" id="75576207"/>
<dbReference type="Gene3D" id="2.40.70.10">
    <property type="entry name" value="Acid Proteases"/>
    <property type="match status" value="1"/>
</dbReference>
<dbReference type="InterPro" id="IPR043502">
    <property type="entry name" value="DNA/RNA_pol_sf"/>
</dbReference>
<keyword evidence="3" id="KW-0540">Nuclease</keyword>
<dbReference type="InterPro" id="IPR012337">
    <property type="entry name" value="RNaseH-like_sf"/>
</dbReference>
<evidence type="ECO:0000256" key="3">
    <source>
        <dbReference type="ARBA" id="ARBA00022722"/>
    </source>
</evidence>
<dbReference type="InterPro" id="IPR050951">
    <property type="entry name" value="Retrovirus_Pol_polyprotein"/>
</dbReference>
<dbReference type="Pfam" id="PF17919">
    <property type="entry name" value="RT_RNaseH_2"/>
    <property type="match status" value="1"/>
</dbReference>
<dbReference type="SUPFAM" id="SSF50630">
    <property type="entry name" value="Acid proteases"/>
    <property type="match status" value="1"/>
</dbReference>
<dbReference type="FunFam" id="3.30.70.270:FF:000020">
    <property type="entry name" value="Transposon Tf2-6 polyprotein-like Protein"/>
    <property type="match status" value="1"/>
</dbReference>
<dbReference type="Pfam" id="PF23309">
    <property type="entry name" value="DUF7083"/>
    <property type="match status" value="1"/>
</dbReference>
<dbReference type="InterPro" id="IPR021109">
    <property type="entry name" value="Peptidase_aspartic_dom_sf"/>
</dbReference>
<reference evidence="9" key="4">
    <citation type="journal article" date="2022" name="PLoS Pathog.">
        <title>Chromosome-level genome of Schistosoma haematobium underpins genome-wide explorations of molecular variation.</title>
        <authorList>
            <person name="Stroehlein A.J."/>
            <person name="Korhonen P.K."/>
            <person name="Lee V.V."/>
            <person name="Ralph S.A."/>
            <person name="Mentink-Kane M."/>
            <person name="You H."/>
            <person name="McManus D.P."/>
            <person name="Tchuente L.T."/>
            <person name="Stothard J.R."/>
            <person name="Kaur P."/>
            <person name="Dudchenko O."/>
            <person name="Aiden E.L."/>
            <person name="Yang B."/>
            <person name="Yang H."/>
            <person name="Emery A.M."/>
            <person name="Webster B.L."/>
            <person name="Brindley P.J."/>
            <person name="Rollinson D."/>
            <person name="Chang B.C.H."/>
            <person name="Gasser R.B."/>
            <person name="Young N.D."/>
        </authorList>
    </citation>
    <scope>NUCLEOTIDE SEQUENCE</scope>
</reference>
<name>A0A922S012_SCHHA</name>
<dbReference type="Proteomes" id="UP000471633">
    <property type="component" value="Unassembled WGS sequence"/>
</dbReference>
<keyword evidence="4" id="KW-0255">Endonuclease</keyword>
<evidence type="ECO:0008006" key="11">
    <source>
        <dbReference type="Google" id="ProtNLM"/>
    </source>
</evidence>
<reference evidence="9" key="3">
    <citation type="submission" date="2021-06" db="EMBL/GenBank/DDBJ databases">
        <title>Chromosome-level genome assembly for S. haematobium.</title>
        <authorList>
            <person name="Stroehlein A.J."/>
        </authorList>
    </citation>
    <scope>NUCLEOTIDE SEQUENCE</scope>
</reference>
<dbReference type="GeneID" id="75576207"/>
<dbReference type="CDD" id="cd05484">
    <property type="entry name" value="retropepsin_like_LTR_2"/>
    <property type="match status" value="1"/>
</dbReference>
<dbReference type="PROSITE" id="PS50994">
    <property type="entry name" value="INTEGRASE"/>
    <property type="match status" value="1"/>
</dbReference>
<dbReference type="SUPFAM" id="SSF53098">
    <property type="entry name" value="Ribonuclease H-like"/>
    <property type="match status" value="1"/>
</dbReference>
<dbReference type="SUPFAM" id="SSF56672">
    <property type="entry name" value="DNA/RNA polymerases"/>
    <property type="match status" value="1"/>
</dbReference>
<dbReference type="InterPro" id="IPR036397">
    <property type="entry name" value="RNaseH_sf"/>
</dbReference>
<dbReference type="InterPro" id="IPR001584">
    <property type="entry name" value="Integrase_cat-core"/>
</dbReference>
<evidence type="ECO:0000256" key="2">
    <source>
        <dbReference type="ARBA" id="ARBA00022695"/>
    </source>
</evidence>
<dbReference type="EMBL" id="AMPZ03000003">
    <property type="protein sequence ID" value="KAH9587605.1"/>
    <property type="molecule type" value="Genomic_DNA"/>
</dbReference>
<evidence type="ECO:0000256" key="1">
    <source>
        <dbReference type="ARBA" id="ARBA00022679"/>
    </source>
</evidence>
<feature type="compositionally biased region" description="Polar residues" evidence="6">
    <location>
        <begin position="172"/>
        <end position="186"/>
    </location>
</feature>
<dbReference type="PANTHER" id="PTHR37984:SF5">
    <property type="entry name" value="PROTEIN NYNRIN-LIKE"/>
    <property type="match status" value="1"/>
</dbReference>
<gene>
    <name evidence="9" type="ORF">MS3_00000081</name>
</gene>
<evidence type="ECO:0000313" key="9">
    <source>
        <dbReference type="EMBL" id="KAH9587605.1"/>
    </source>
</evidence>
<dbReference type="Pfam" id="PF00078">
    <property type="entry name" value="RVT_1"/>
    <property type="match status" value="1"/>
</dbReference>
<dbReference type="GO" id="GO:0015074">
    <property type="term" value="P:DNA integration"/>
    <property type="evidence" value="ECO:0007669"/>
    <property type="project" value="InterPro"/>
</dbReference>
<evidence type="ECO:0000259" key="7">
    <source>
        <dbReference type="PROSITE" id="PS50878"/>
    </source>
</evidence>
<keyword evidence="2" id="KW-0548">Nucleotidyltransferase</keyword>
<dbReference type="InterPro" id="IPR055510">
    <property type="entry name" value="DUF7083"/>
</dbReference>
<dbReference type="Gene3D" id="3.30.70.270">
    <property type="match status" value="2"/>
</dbReference>
<feature type="domain" description="Reverse transcriptase" evidence="7">
    <location>
        <begin position="456"/>
        <end position="634"/>
    </location>
</feature>
<evidence type="ECO:0000256" key="5">
    <source>
        <dbReference type="ARBA" id="ARBA00023268"/>
    </source>
</evidence>
<dbReference type="PROSITE" id="PS50878">
    <property type="entry name" value="RT_POL"/>
    <property type="match status" value="1"/>
</dbReference>
<proteinExistence type="predicted"/>
<dbReference type="Gene3D" id="3.10.10.10">
    <property type="entry name" value="HIV Type 1 Reverse Transcriptase, subunit A, domain 1"/>
    <property type="match status" value="1"/>
</dbReference>
<dbReference type="PANTHER" id="PTHR37984">
    <property type="entry name" value="PROTEIN CBG26694"/>
    <property type="match status" value="1"/>
</dbReference>
<evidence type="ECO:0000256" key="6">
    <source>
        <dbReference type="SAM" id="MobiDB-lite"/>
    </source>
</evidence>
<dbReference type="InterPro" id="IPR034128">
    <property type="entry name" value="K02A2.6-like"/>
</dbReference>
<evidence type="ECO:0000259" key="8">
    <source>
        <dbReference type="PROSITE" id="PS50994"/>
    </source>
</evidence>
<dbReference type="FunFam" id="3.30.420.10:FF:000131">
    <property type="entry name" value="Protein CBG26278"/>
    <property type="match status" value="1"/>
</dbReference>
<reference evidence="9" key="1">
    <citation type="journal article" date="2012" name="Nat. Genet.">
        <title>Whole-genome sequence of Schistosoma haematobium.</title>
        <authorList>
            <person name="Young N.D."/>
            <person name="Jex A.R."/>
            <person name="Li B."/>
            <person name="Liu S."/>
            <person name="Yang L."/>
            <person name="Xiong Z."/>
            <person name="Li Y."/>
            <person name="Cantacessi C."/>
            <person name="Hall R.S."/>
            <person name="Xu X."/>
            <person name="Chen F."/>
            <person name="Wu X."/>
            <person name="Zerlotini A."/>
            <person name="Oliveira G."/>
            <person name="Hofmann A."/>
            <person name="Zhang G."/>
            <person name="Fang X."/>
            <person name="Kang Y."/>
            <person name="Campbell B.E."/>
            <person name="Loukas A."/>
            <person name="Ranganathan S."/>
            <person name="Rollinson D."/>
            <person name="Rinaldi G."/>
            <person name="Brindley P.J."/>
            <person name="Yang H."/>
            <person name="Wang J."/>
            <person name="Wang J."/>
            <person name="Gasser R.B."/>
        </authorList>
    </citation>
    <scope>NUCLEOTIDE SEQUENCE</scope>
</reference>
<feature type="domain" description="Integrase catalytic" evidence="8">
    <location>
        <begin position="1013"/>
        <end position="1166"/>
    </location>
</feature>
<dbReference type="Pfam" id="PF17921">
    <property type="entry name" value="Integrase_H2C2"/>
    <property type="match status" value="1"/>
</dbReference>
<keyword evidence="5" id="KW-0511">Multifunctional enzyme</keyword>
<reference evidence="9" key="2">
    <citation type="journal article" date="2019" name="Gigascience">
        <title>High-quality Schistosoma haematobium genome achieved by single-molecule and long-range sequencing.</title>
        <authorList>
            <person name="Stroehlein A.J."/>
            <person name="Korhonen P.K."/>
            <person name="Chong T.M."/>
            <person name="Lim Y.L."/>
            <person name="Chan K.G."/>
            <person name="Webster B."/>
            <person name="Rollinson D."/>
            <person name="Brindley P.J."/>
            <person name="Gasser R.B."/>
            <person name="Young N.D."/>
        </authorList>
    </citation>
    <scope>NUCLEOTIDE SEQUENCE</scope>
</reference>
<dbReference type="GO" id="GO:0003676">
    <property type="term" value="F:nucleic acid binding"/>
    <property type="evidence" value="ECO:0007669"/>
    <property type="project" value="InterPro"/>
</dbReference>
<evidence type="ECO:0000256" key="4">
    <source>
        <dbReference type="ARBA" id="ARBA00022759"/>
    </source>
</evidence>
<dbReference type="GO" id="GO:0016779">
    <property type="term" value="F:nucleotidyltransferase activity"/>
    <property type="evidence" value="ECO:0007669"/>
    <property type="project" value="UniProtKB-KW"/>
</dbReference>
<sequence>MVRQSRRYFRVEFATMDDAKKVRLLLQKLGPNEHQKYKNHILPKHPREVNFDETVNILNKTFCEQASLFRIRYNCLQLTKEADEDYNTYAGRVNLQAERFKLNVLTSDQFKCLLFISGLNSPVDADFRMKLLSRMEHDDEMTLQTITTECQRLINLKQDTAMLETKSVVPSNSVHAVKTGQRQNSTKSHKYHSKAPKPATKCWYCGAWHFSRFCRFRNHRCTICNKVGHKELVCRTRESLRPKRTRRPHQYENKYINSVYSTRALSVANKRRYVELIVNGVYIRLQLDTASDITLISRRTWYLIGCPKVLPTEHTARNASGDILKLVGMIKCSVKFRGNYFTGNCYLTNRHELDLIGIDWIDKLNLWDVPLNEICTMKGANNPRDPPAVHVTKKVVTIEDLLQKHKNLFQNKLGCCTIEKAKLYLRQDVKPVFRPKRQVPYAAIDKVDKELDRLEELGVIQPVNYSAWAAPIVVVQKASGAIRLCADFSTGLNDALQNHSYPLPLPEDLFIKLNGGRYFSKLDLSEAYLQVEVDEDSKELLTINTHRGLYRFNRLPFGVKPAPAIFQQIMDTILSNVEGVAVYLDDIIVVGSSAQELVRRLDVVLTKISQAGFQLQKEKCEFLLESVKYLGYIFDKDGRRPDPDNINAIKNMPKPTEVTTLRSFLGMISYYSMFVPQMYKLRQPLNQLLMANTTWHWTKECQDSFDEIKRILSSKLLLTHYNPKLEIIVAADASNYGIGAVISHRFPDGKEKPIAHASRTLNSAERKYSQIEKEGLALVFAVKKFHKMIYGRRFTLLTDHKPLLSIFGSKSGIPAYTANRLQRWAITLLAYDFQILYKSTEKFGQADALSRLIANQKQKSEDSIIATISLENDVHHILQVAIKATPLSCEDIKRYTQEDDELKQIIRYLEHGWPAHIHDKNIEQYSHRRNSLSLVDGCLMFGSRVIVPINLRRKVMSQLHAAHPGVARMKALARGYVYWPNIDAQIKEYVETCSACAKATKAPRKTEMQSWGTPTNPWSRVHVDFAGPINGKQYLVMVDAFSKWPEIHYVKSLSTKATIEKLRQVFSCFGCPDVLVSDNGPQFTSAEFSKFCAANAVRHIKTPPYHPQSNGLVERFVDTFKRALLKAEGEGEIDEMIQRFLQTYRATPNPTTNNQESPAEAIFGRKIRIPMEQMKPKLRANLRKNKRMEQQFNKRHGALPRRFKVGQAVITRDFTGVKPTWKFGIIIRKKGKVIYEVKVGKKIWVRHANHIQPTRQERETGNATKSNIPIDILTELNNEIKNYPNNNETCETLPRRSQRIRRKPNRIKINPKDHYYL</sequence>
<dbReference type="CDD" id="cd09274">
    <property type="entry name" value="RNase_HI_RT_Ty3"/>
    <property type="match status" value="1"/>
</dbReference>
<dbReference type="CDD" id="cd01647">
    <property type="entry name" value="RT_LTR"/>
    <property type="match status" value="1"/>
</dbReference>
<feature type="region of interest" description="Disordered" evidence="6">
    <location>
        <begin position="172"/>
        <end position="192"/>
    </location>
</feature>
<dbReference type="FunFam" id="1.10.340.70:FF:000003">
    <property type="entry name" value="Protein CBG25708"/>
    <property type="match status" value="1"/>
</dbReference>
<dbReference type="KEGG" id="shx:MS3_00000081"/>
<dbReference type="InterPro" id="IPR043128">
    <property type="entry name" value="Rev_trsase/Diguanyl_cyclase"/>
</dbReference>
<dbReference type="InterPro" id="IPR041577">
    <property type="entry name" value="RT_RNaseH_2"/>
</dbReference>
<dbReference type="InterPro" id="IPR000477">
    <property type="entry name" value="RT_dom"/>
</dbReference>
<dbReference type="Gene3D" id="1.10.340.70">
    <property type="match status" value="1"/>
</dbReference>
<dbReference type="InterPro" id="IPR041588">
    <property type="entry name" value="Integrase_H2C2"/>
</dbReference>
<dbReference type="RefSeq" id="XP_051069283.1">
    <property type="nucleotide sequence ID" value="XM_051207993.1"/>
</dbReference>
<organism evidence="9 10">
    <name type="scientific">Schistosoma haematobium</name>
    <name type="common">Blood fluke</name>
    <dbReference type="NCBI Taxonomy" id="6185"/>
    <lineage>
        <taxon>Eukaryota</taxon>
        <taxon>Metazoa</taxon>
        <taxon>Spiralia</taxon>
        <taxon>Lophotrochozoa</taxon>
        <taxon>Platyhelminthes</taxon>
        <taxon>Trematoda</taxon>
        <taxon>Digenea</taxon>
        <taxon>Strigeidida</taxon>
        <taxon>Schistosomatoidea</taxon>
        <taxon>Schistosomatidae</taxon>
        <taxon>Schistosoma</taxon>
    </lineage>
</organism>
<dbReference type="Pfam" id="PF00665">
    <property type="entry name" value="rve"/>
    <property type="match status" value="1"/>
</dbReference>
<accession>A0A922S012</accession>